<evidence type="ECO:0000313" key="3">
    <source>
        <dbReference type="Proteomes" id="UP000327013"/>
    </source>
</evidence>
<gene>
    <name evidence="2" type="ORF">FH972_027122</name>
</gene>
<keyword evidence="3" id="KW-1185">Reference proteome</keyword>
<feature type="coiled-coil region" evidence="1">
    <location>
        <begin position="148"/>
        <end position="191"/>
    </location>
</feature>
<protein>
    <submittedName>
        <fullName evidence="2">Uncharacterized protein</fullName>
    </submittedName>
</protein>
<dbReference type="AlphaFoldDB" id="A0A5N6L624"/>
<dbReference type="EMBL" id="VIBQ01000432">
    <property type="protein sequence ID" value="KAC0830308.1"/>
    <property type="molecule type" value="Genomic_DNA"/>
</dbReference>
<sequence length="194" mass="22137">MFAIVAKEGVCWLEQRAGEAIDGIDQEALSRIQRSRRRDRKAKSFSNIYFSRTKGIMSTIGEYGEGRLILDRLERIDDISKGLIPDEEISIQELEDMIKYQKWIIGIHAGSGLLVNIPGIGWLFRGIAAIHGYLEKKNLEKLEKGLEIYTARKELKSLRAQIEDLEKEGICEEAKKVLAVLYSQMEALKLKKKL</sequence>
<name>A0A5N6L624_9ROSI</name>
<accession>A0A5N6L624</accession>
<reference evidence="2 3" key="1">
    <citation type="submission" date="2019-06" db="EMBL/GenBank/DDBJ databases">
        <title>A chromosomal-level reference genome of Carpinus fangiana (Coryloideae, Betulaceae).</title>
        <authorList>
            <person name="Yang X."/>
            <person name="Wang Z."/>
            <person name="Zhang L."/>
            <person name="Hao G."/>
            <person name="Liu J."/>
            <person name="Yang Y."/>
        </authorList>
    </citation>
    <scope>NUCLEOTIDE SEQUENCE [LARGE SCALE GENOMIC DNA]</scope>
    <source>
        <strain evidence="2">Cfa_2016G</strain>
        <tissue evidence="2">Leaf</tissue>
    </source>
</reference>
<organism evidence="2 3">
    <name type="scientific">Carpinus fangiana</name>
    <dbReference type="NCBI Taxonomy" id="176857"/>
    <lineage>
        <taxon>Eukaryota</taxon>
        <taxon>Viridiplantae</taxon>
        <taxon>Streptophyta</taxon>
        <taxon>Embryophyta</taxon>
        <taxon>Tracheophyta</taxon>
        <taxon>Spermatophyta</taxon>
        <taxon>Magnoliopsida</taxon>
        <taxon>eudicotyledons</taxon>
        <taxon>Gunneridae</taxon>
        <taxon>Pentapetalae</taxon>
        <taxon>rosids</taxon>
        <taxon>fabids</taxon>
        <taxon>Fagales</taxon>
        <taxon>Betulaceae</taxon>
        <taxon>Carpinus</taxon>
    </lineage>
</organism>
<dbReference type="Proteomes" id="UP000327013">
    <property type="component" value="Unassembled WGS sequence"/>
</dbReference>
<keyword evidence="1" id="KW-0175">Coiled coil</keyword>
<evidence type="ECO:0000313" key="2">
    <source>
        <dbReference type="EMBL" id="KAC0830308.1"/>
    </source>
</evidence>
<evidence type="ECO:0000256" key="1">
    <source>
        <dbReference type="SAM" id="Coils"/>
    </source>
</evidence>
<proteinExistence type="predicted"/>
<comment type="caution">
    <text evidence="2">The sequence shown here is derived from an EMBL/GenBank/DDBJ whole genome shotgun (WGS) entry which is preliminary data.</text>
</comment>